<evidence type="ECO:0000256" key="1">
    <source>
        <dbReference type="SAM" id="MobiDB-lite"/>
    </source>
</evidence>
<dbReference type="AlphaFoldDB" id="A0A6G1CC50"/>
<feature type="region of interest" description="Disordered" evidence="1">
    <location>
        <begin position="1"/>
        <end position="33"/>
    </location>
</feature>
<reference evidence="2 3" key="1">
    <citation type="submission" date="2019-11" db="EMBL/GenBank/DDBJ databases">
        <title>Whole genome sequence of Oryza granulata.</title>
        <authorList>
            <person name="Li W."/>
        </authorList>
    </citation>
    <scope>NUCLEOTIDE SEQUENCE [LARGE SCALE GENOMIC DNA]</scope>
    <source>
        <strain evidence="3">cv. Menghai</strain>
        <tissue evidence="2">Leaf</tissue>
    </source>
</reference>
<protein>
    <submittedName>
        <fullName evidence="2">Uncharacterized protein</fullName>
    </submittedName>
</protein>
<proteinExistence type="predicted"/>
<name>A0A6G1CC50_9ORYZ</name>
<accession>A0A6G1CC50</accession>
<sequence length="68" mass="7984">MAVVWGNDEKAHRSFDHRRRGEEEEEARDQGGVQARFEVKEGGVRHQRTTVRIAEPFGRGVLRQQRRQ</sequence>
<evidence type="ECO:0000313" key="2">
    <source>
        <dbReference type="EMBL" id="KAF0897706.1"/>
    </source>
</evidence>
<dbReference type="Proteomes" id="UP000479710">
    <property type="component" value="Unassembled WGS sequence"/>
</dbReference>
<feature type="compositionally biased region" description="Basic and acidic residues" evidence="1">
    <location>
        <begin position="7"/>
        <end position="22"/>
    </location>
</feature>
<keyword evidence="3" id="KW-1185">Reference proteome</keyword>
<dbReference type="EMBL" id="SPHZ02000009">
    <property type="protein sequence ID" value="KAF0897706.1"/>
    <property type="molecule type" value="Genomic_DNA"/>
</dbReference>
<comment type="caution">
    <text evidence="2">The sequence shown here is derived from an EMBL/GenBank/DDBJ whole genome shotgun (WGS) entry which is preliminary data.</text>
</comment>
<gene>
    <name evidence="2" type="ORF">E2562_000422</name>
</gene>
<organism evidence="2 3">
    <name type="scientific">Oryza meyeriana var. granulata</name>
    <dbReference type="NCBI Taxonomy" id="110450"/>
    <lineage>
        <taxon>Eukaryota</taxon>
        <taxon>Viridiplantae</taxon>
        <taxon>Streptophyta</taxon>
        <taxon>Embryophyta</taxon>
        <taxon>Tracheophyta</taxon>
        <taxon>Spermatophyta</taxon>
        <taxon>Magnoliopsida</taxon>
        <taxon>Liliopsida</taxon>
        <taxon>Poales</taxon>
        <taxon>Poaceae</taxon>
        <taxon>BOP clade</taxon>
        <taxon>Oryzoideae</taxon>
        <taxon>Oryzeae</taxon>
        <taxon>Oryzinae</taxon>
        <taxon>Oryza</taxon>
        <taxon>Oryza meyeriana</taxon>
    </lineage>
</organism>
<evidence type="ECO:0000313" key="3">
    <source>
        <dbReference type="Proteomes" id="UP000479710"/>
    </source>
</evidence>